<evidence type="ECO:0000313" key="4">
    <source>
        <dbReference type="Proteomes" id="UP001499910"/>
    </source>
</evidence>
<name>A0ABP9LHF3_9RHOB</name>
<feature type="compositionally biased region" description="Basic and acidic residues" evidence="1">
    <location>
        <begin position="32"/>
        <end position="44"/>
    </location>
</feature>
<comment type="caution">
    <text evidence="3">The sequence shown here is derived from an EMBL/GenBank/DDBJ whole genome shotgun (WGS) entry which is preliminary data.</text>
</comment>
<accession>A0ABP9LHF3</accession>
<protein>
    <submittedName>
        <fullName evidence="3">Smr/MutS family protein</fullName>
    </submittedName>
</protein>
<dbReference type="Pfam" id="PF01713">
    <property type="entry name" value="Smr"/>
    <property type="match status" value="1"/>
</dbReference>
<dbReference type="PANTHER" id="PTHR35562:SF2">
    <property type="entry name" value="DNA ENDONUCLEASE SMRA-RELATED"/>
    <property type="match status" value="1"/>
</dbReference>
<evidence type="ECO:0000313" key="3">
    <source>
        <dbReference type="EMBL" id="GAA5076159.1"/>
    </source>
</evidence>
<gene>
    <name evidence="3" type="ORF">GCM10023209_24880</name>
</gene>
<dbReference type="InterPro" id="IPR002625">
    <property type="entry name" value="Smr_dom"/>
</dbReference>
<feature type="domain" description="Smr" evidence="2">
    <location>
        <begin position="110"/>
        <end position="203"/>
    </location>
</feature>
<dbReference type="EMBL" id="BAABHW010000003">
    <property type="protein sequence ID" value="GAA5076159.1"/>
    <property type="molecule type" value="Genomic_DNA"/>
</dbReference>
<dbReference type="InterPro" id="IPR036063">
    <property type="entry name" value="Smr_dom_sf"/>
</dbReference>
<evidence type="ECO:0000256" key="1">
    <source>
        <dbReference type="SAM" id="MobiDB-lite"/>
    </source>
</evidence>
<proteinExistence type="predicted"/>
<dbReference type="Gene3D" id="3.30.1370.110">
    <property type="match status" value="1"/>
</dbReference>
<sequence length="206" mass="22784">MRRKGKKGLSPEERELWARVARTTKPMHTRKPTGERSADPDKPKPVTTPQPDAASRLRAFMIGEKVHTPTHVTHHPGDDLSNRIASAPVRMDHGTHRKMLRGKLKPEARIDLHGMTLAQAHPALVHFIIDSFDAGHRLVLVITGKGRGGEGDSGDGPIPIRRGVLRQQVPGWLHAPPLGAMVLDIREAHQRHGGSGAYYVYLKRRG</sequence>
<feature type="region of interest" description="Disordered" evidence="1">
    <location>
        <begin position="1"/>
        <end position="52"/>
    </location>
</feature>
<dbReference type="PROSITE" id="PS50828">
    <property type="entry name" value="SMR"/>
    <property type="match status" value="1"/>
</dbReference>
<dbReference type="SMART" id="SM00463">
    <property type="entry name" value="SMR"/>
    <property type="match status" value="1"/>
</dbReference>
<dbReference type="RefSeq" id="WP_259548590.1">
    <property type="nucleotide sequence ID" value="NZ_BAABHW010000003.1"/>
</dbReference>
<dbReference type="PANTHER" id="PTHR35562">
    <property type="entry name" value="DNA ENDONUCLEASE SMRA-RELATED"/>
    <property type="match status" value="1"/>
</dbReference>
<dbReference type="SUPFAM" id="SSF160443">
    <property type="entry name" value="SMR domain-like"/>
    <property type="match status" value="1"/>
</dbReference>
<organism evidence="3 4">
    <name type="scientific">[Roseibacterium] beibuensis</name>
    <dbReference type="NCBI Taxonomy" id="1193142"/>
    <lineage>
        <taxon>Bacteria</taxon>
        <taxon>Pseudomonadati</taxon>
        <taxon>Pseudomonadota</taxon>
        <taxon>Alphaproteobacteria</taxon>
        <taxon>Rhodobacterales</taxon>
        <taxon>Roseobacteraceae</taxon>
        <taxon>Roseicyclus</taxon>
    </lineage>
</organism>
<reference evidence="4" key="1">
    <citation type="journal article" date="2019" name="Int. J. Syst. Evol. Microbiol.">
        <title>The Global Catalogue of Microorganisms (GCM) 10K type strain sequencing project: providing services to taxonomists for standard genome sequencing and annotation.</title>
        <authorList>
            <consortium name="The Broad Institute Genomics Platform"/>
            <consortium name="The Broad Institute Genome Sequencing Center for Infectious Disease"/>
            <person name="Wu L."/>
            <person name="Ma J."/>
        </authorList>
    </citation>
    <scope>NUCLEOTIDE SEQUENCE [LARGE SCALE GENOMIC DNA]</scope>
    <source>
        <strain evidence="4">JCM 18015</strain>
    </source>
</reference>
<evidence type="ECO:0000259" key="2">
    <source>
        <dbReference type="PROSITE" id="PS50828"/>
    </source>
</evidence>
<dbReference type="Proteomes" id="UP001499910">
    <property type="component" value="Unassembled WGS sequence"/>
</dbReference>
<keyword evidence="4" id="KW-1185">Reference proteome</keyword>